<keyword evidence="2" id="KW-0863">Zinc-finger</keyword>
<dbReference type="GO" id="GO:0016787">
    <property type="term" value="F:hydrolase activity"/>
    <property type="evidence" value="ECO:0007669"/>
    <property type="project" value="UniProtKB-KW"/>
</dbReference>
<feature type="domain" description="Helicase ATP-binding" evidence="4">
    <location>
        <begin position="635"/>
        <end position="794"/>
    </location>
</feature>
<dbReference type="InterPro" id="IPR027417">
    <property type="entry name" value="P-loop_NTPase"/>
</dbReference>
<dbReference type="GO" id="GO:0004386">
    <property type="term" value="F:helicase activity"/>
    <property type="evidence" value="ECO:0007669"/>
    <property type="project" value="UniProtKB-KW"/>
</dbReference>
<dbReference type="InterPro" id="IPR007527">
    <property type="entry name" value="Znf_SWIM"/>
</dbReference>
<dbReference type="Pfam" id="PF04434">
    <property type="entry name" value="SWIM"/>
    <property type="match status" value="1"/>
</dbReference>
<dbReference type="SMART" id="SM00490">
    <property type="entry name" value="HELICc"/>
    <property type="match status" value="1"/>
</dbReference>
<dbReference type="PROSITE" id="PS50966">
    <property type="entry name" value="ZF_SWIM"/>
    <property type="match status" value="1"/>
</dbReference>
<feature type="domain" description="Helicase C-terminal" evidence="5">
    <location>
        <begin position="904"/>
        <end position="1061"/>
    </location>
</feature>
<dbReference type="PROSITE" id="PS51192">
    <property type="entry name" value="HELICASE_ATP_BIND_1"/>
    <property type="match status" value="1"/>
</dbReference>
<dbReference type="InterPro" id="IPR049730">
    <property type="entry name" value="SNF2/RAD54-like_C"/>
</dbReference>
<reference evidence="6 7" key="1">
    <citation type="submission" date="2016-08" db="EMBL/GenBank/DDBJ databases">
        <title>Novel Firmicute Genomes.</title>
        <authorList>
            <person name="Poppleton D.I."/>
            <person name="Gribaldo S."/>
        </authorList>
    </citation>
    <scope>NUCLEOTIDE SEQUENCE [LARGE SCALE GENOMIC DNA]</scope>
    <source>
        <strain evidence="6 7">RAOx-1</strain>
    </source>
</reference>
<keyword evidence="1" id="KW-0378">Hydrolase</keyword>
<dbReference type="Gene3D" id="3.40.50.10810">
    <property type="entry name" value="Tandem AAA-ATPase domain"/>
    <property type="match status" value="1"/>
</dbReference>
<keyword evidence="2" id="KW-0479">Metal-binding</keyword>
<dbReference type="FunFam" id="3.40.50.300:FF:000533">
    <property type="entry name" value="Helicase, Snf2 family"/>
    <property type="match status" value="1"/>
</dbReference>
<dbReference type="InterPro" id="IPR001650">
    <property type="entry name" value="Helicase_C-like"/>
</dbReference>
<proteinExistence type="predicted"/>
<dbReference type="Pfam" id="PF00176">
    <property type="entry name" value="SNF2-rel_dom"/>
    <property type="match status" value="1"/>
</dbReference>
<dbReference type="PROSITE" id="PS51194">
    <property type="entry name" value="HELICASE_CTER"/>
    <property type="match status" value="1"/>
</dbReference>
<evidence type="ECO:0000259" key="5">
    <source>
        <dbReference type="PROSITE" id="PS51194"/>
    </source>
</evidence>
<dbReference type="GO" id="GO:0005524">
    <property type="term" value="F:ATP binding"/>
    <property type="evidence" value="ECO:0007669"/>
    <property type="project" value="InterPro"/>
</dbReference>
<keyword evidence="6" id="KW-0547">Nucleotide-binding</keyword>
<dbReference type="GO" id="GO:0008270">
    <property type="term" value="F:zinc ion binding"/>
    <property type="evidence" value="ECO:0007669"/>
    <property type="project" value="UniProtKB-KW"/>
</dbReference>
<evidence type="ECO:0000256" key="1">
    <source>
        <dbReference type="ARBA" id="ARBA00022801"/>
    </source>
</evidence>
<name>A0A419SLW6_9BACL</name>
<keyword evidence="7" id="KW-1185">Reference proteome</keyword>
<dbReference type="PANTHER" id="PTHR10799">
    <property type="entry name" value="SNF2/RAD54 HELICASE FAMILY"/>
    <property type="match status" value="1"/>
</dbReference>
<evidence type="ECO:0000259" key="3">
    <source>
        <dbReference type="PROSITE" id="PS50966"/>
    </source>
</evidence>
<dbReference type="InterPro" id="IPR013663">
    <property type="entry name" value="Helicase_SWF/SNF/SWI_bac"/>
</dbReference>
<keyword evidence="6" id="KW-0347">Helicase</keyword>
<dbReference type="SMART" id="SM00487">
    <property type="entry name" value="DEXDc"/>
    <property type="match status" value="1"/>
</dbReference>
<dbReference type="CDD" id="cd18012">
    <property type="entry name" value="DEXQc_arch_SWI2_SNF2"/>
    <property type="match status" value="1"/>
</dbReference>
<evidence type="ECO:0000256" key="2">
    <source>
        <dbReference type="PROSITE-ProRule" id="PRU00325"/>
    </source>
</evidence>
<dbReference type="Proteomes" id="UP000284219">
    <property type="component" value="Unassembled WGS sequence"/>
</dbReference>
<gene>
    <name evidence="6" type="ORF">BEP19_03770</name>
</gene>
<evidence type="ECO:0000313" key="7">
    <source>
        <dbReference type="Proteomes" id="UP000284219"/>
    </source>
</evidence>
<evidence type="ECO:0000313" key="6">
    <source>
        <dbReference type="EMBL" id="RKD24964.1"/>
    </source>
</evidence>
<dbReference type="SUPFAM" id="SSF52540">
    <property type="entry name" value="P-loop containing nucleoside triphosphate hydrolases"/>
    <property type="match status" value="2"/>
</dbReference>
<sequence length="1073" mass="123614">MMNEVIGLDREAIRAIFDERFYLRGRVYYKNKQVEQLETQTGDYFRAIVIGSKRYEVLVDLRERGYISAECSCPAFDSYGQCKHIVATMFQIVDYINGRDNQRQYDTMSAIIDSFSEKRGSSSIAVDHYGPFGDKETLQVEYILKTEWTGIADILKLELKVGPKRTYVVKEINQFLQAVDHQYSHYFTDRFSYLPEKYVFSAEDAQVIHLLLQLFEQNRLYNETGPNRYAGVSHSQRALMIPPMFANTVFRALQGRNWYFNDQRHVEFAPYEADRQLPLSFHLDKGNHNDFQFQFSEFLTMDFNPKYGWLIHDSKIYELSAEENELAKQLMRFARFSDHGSLPVASEQVGSFITNVLPSLKQLGELKMSEEISDQIVDPELVTKIWLAGDAQRLDFRVEFHYDSIVVDPFQAETEPKGLPDGAILMRDAEQEQALLRLFVGLEKDEENGNPFMEGEEPIFDFLYTVIPEAQQLGQVYLTDSVKALILPQEQTAHTRIDLDSDGGLLEVSFDMDGIERDEVSKLLRSVVEKRKYHRLSNGAFVPLQDEAYQTIRDVITEFHLTKKQLDQEVINLPLSRGLQVDQLFAGKEQATKFSKRFRRFMQDLKNPEMIDFDVPETLQATLRDYQEVGFAWFKTIAHYRLGGILADDMGLGKTLQAIAYLLSEQADRKHPALIVVPASLVYNWKREFEKFAPTLNVAVAYGLPEERLTILREQQADVLITSYPLLRQDIEIYQEMKFDSFILDEAQAIKNHLTKTAQAVKEVQATKRFALSGTPIENSLDELWSIFDAVLPGFFPSQKQFRAIDREKLGRLVRPFVLRRLKRDVLKELPEKIETTRYSELSKQQKQLYVGYLQRIQQETREAIAADGFDKSRMKILAGLTRLRQLCCHPSLFLEDYKGESGKFEQLLEIVENALENKRRILIFSQFTSMLRLIDQQLEKANIARFYLDGQTPSKQRVEMTERFNEGESSLFLISLKAGGTGLNLTGADTVILYDLWWNPAVEEQAAGRAHRMGQKNSVQVMRLIASGTIEEKIYELQQSKKELIEQVLGSSDTGVSSLSEQEVLEILGIEA</sequence>
<dbReference type="AlphaFoldDB" id="A0A419SLW6"/>
<dbReference type="Gene3D" id="3.40.50.300">
    <property type="entry name" value="P-loop containing nucleotide triphosphate hydrolases"/>
    <property type="match status" value="1"/>
</dbReference>
<comment type="caution">
    <text evidence="6">The sequence shown here is derived from an EMBL/GenBank/DDBJ whole genome shotgun (WGS) entry which is preliminary data.</text>
</comment>
<protein>
    <submittedName>
        <fullName evidence="6">Helicase SNF2</fullName>
    </submittedName>
</protein>
<evidence type="ECO:0000259" key="4">
    <source>
        <dbReference type="PROSITE" id="PS51192"/>
    </source>
</evidence>
<dbReference type="EMBL" id="MCHY01000007">
    <property type="protein sequence ID" value="RKD24964.1"/>
    <property type="molecule type" value="Genomic_DNA"/>
</dbReference>
<keyword evidence="6" id="KW-0067">ATP-binding</keyword>
<dbReference type="Pfam" id="PF00271">
    <property type="entry name" value="Helicase_C"/>
    <property type="match status" value="1"/>
</dbReference>
<dbReference type="InterPro" id="IPR038718">
    <property type="entry name" value="SNF2-like_sf"/>
</dbReference>
<keyword evidence="2" id="KW-0862">Zinc</keyword>
<dbReference type="CDD" id="cd18793">
    <property type="entry name" value="SF2_C_SNF"/>
    <property type="match status" value="1"/>
</dbReference>
<feature type="domain" description="SWIM-type" evidence="3">
    <location>
        <begin position="55"/>
        <end position="93"/>
    </location>
</feature>
<dbReference type="Pfam" id="PF08455">
    <property type="entry name" value="SNF2_assoc"/>
    <property type="match status" value="1"/>
</dbReference>
<dbReference type="InterPro" id="IPR000330">
    <property type="entry name" value="SNF2_N"/>
</dbReference>
<dbReference type="InterPro" id="IPR014001">
    <property type="entry name" value="Helicase_ATP-bd"/>
</dbReference>
<accession>A0A419SLW6</accession>
<organism evidence="6 7">
    <name type="scientific">Ammoniphilus oxalaticus</name>
    <dbReference type="NCBI Taxonomy" id="66863"/>
    <lineage>
        <taxon>Bacteria</taxon>
        <taxon>Bacillati</taxon>
        <taxon>Bacillota</taxon>
        <taxon>Bacilli</taxon>
        <taxon>Bacillales</taxon>
        <taxon>Paenibacillaceae</taxon>
        <taxon>Aneurinibacillus group</taxon>
        <taxon>Ammoniphilus</taxon>
    </lineage>
</organism>